<dbReference type="AlphaFoldDB" id="A0A386H3R8"/>
<dbReference type="InterPro" id="IPR001279">
    <property type="entry name" value="Metallo-B-lactamas"/>
</dbReference>
<evidence type="ECO:0000313" key="5">
    <source>
        <dbReference type="Proteomes" id="UP000266301"/>
    </source>
</evidence>
<keyword evidence="5" id="KW-1185">Reference proteome</keyword>
<dbReference type="InterPro" id="IPR011108">
    <property type="entry name" value="RMMBL"/>
</dbReference>
<dbReference type="Gene3D" id="3.40.50.10890">
    <property type="match status" value="1"/>
</dbReference>
<dbReference type="EMBL" id="CP032416">
    <property type="protein sequence ID" value="AYD40330.1"/>
    <property type="molecule type" value="Genomic_DNA"/>
</dbReference>
<evidence type="ECO:0000256" key="1">
    <source>
        <dbReference type="ARBA" id="ARBA00022801"/>
    </source>
</evidence>
<accession>A0A386H3R8</accession>
<evidence type="ECO:0000313" key="4">
    <source>
        <dbReference type="EMBL" id="AYD40330.1"/>
    </source>
</evidence>
<dbReference type="PANTHER" id="PTHR11203">
    <property type="entry name" value="CLEAVAGE AND POLYADENYLATION SPECIFICITY FACTOR FAMILY MEMBER"/>
    <property type="match status" value="1"/>
</dbReference>
<reference evidence="4 5" key="1">
    <citation type="journal article" date="2019" name="Int. J. Syst. Evol. Microbiol.">
        <title>Clostridium fermenticellae sp. nov., isolated from the mud in a fermentation cellar for the production of the Chinese liquor, baijiu.</title>
        <authorList>
            <person name="Xu P.X."/>
            <person name="Chai L.J."/>
            <person name="Qiu T."/>
            <person name="Zhang X.J."/>
            <person name="Lu Z.M."/>
            <person name="Xiao C."/>
            <person name="Wang S.T."/>
            <person name="Shen C.H."/>
            <person name="Shi J.S."/>
            <person name="Xu Z.H."/>
        </authorList>
    </citation>
    <scope>NUCLEOTIDE SEQUENCE [LARGE SCALE GENOMIC DNA]</scope>
    <source>
        <strain evidence="4 5">JN500901</strain>
    </source>
</reference>
<protein>
    <submittedName>
        <fullName evidence="4">MBL fold metallo-hydrolase</fullName>
    </submittedName>
</protein>
<dbReference type="InterPro" id="IPR022712">
    <property type="entry name" value="Beta_Casp"/>
</dbReference>
<dbReference type="PANTHER" id="PTHR11203:SF37">
    <property type="entry name" value="INTEGRATOR COMPLEX SUBUNIT 11"/>
    <property type="match status" value="1"/>
</dbReference>
<keyword evidence="1 4" id="KW-0378">Hydrolase</keyword>
<dbReference type="CDD" id="cd16295">
    <property type="entry name" value="TTHA0252-CPSF-like_MBL-fold"/>
    <property type="match status" value="1"/>
</dbReference>
<dbReference type="KEGG" id="cfer:D4Z93_07260"/>
<dbReference type="SUPFAM" id="SSF56281">
    <property type="entry name" value="Metallo-hydrolase/oxidoreductase"/>
    <property type="match status" value="1"/>
</dbReference>
<dbReference type="SMART" id="SM01027">
    <property type="entry name" value="Beta-Casp"/>
    <property type="match status" value="1"/>
</dbReference>
<evidence type="ECO:0000259" key="2">
    <source>
        <dbReference type="SMART" id="SM00849"/>
    </source>
</evidence>
<dbReference type="InterPro" id="IPR050698">
    <property type="entry name" value="MBL"/>
</dbReference>
<gene>
    <name evidence="4" type="ORF">D4Z93_07260</name>
</gene>
<dbReference type="InterPro" id="IPR036866">
    <property type="entry name" value="RibonucZ/Hydroxyglut_hydro"/>
</dbReference>
<dbReference type="Pfam" id="PF16661">
    <property type="entry name" value="Lactamase_B_6"/>
    <property type="match status" value="1"/>
</dbReference>
<dbReference type="Gene3D" id="3.60.15.10">
    <property type="entry name" value="Ribonuclease Z/Hydroxyacylglutathione hydrolase-like"/>
    <property type="match status" value="1"/>
</dbReference>
<proteinExistence type="predicted"/>
<dbReference type="Pfam" id="PF07521">
    <property type="entry name" value="RMMBL"/>
    <property type="match status" value="1"/>
</dbReference>
<organism evidence="4 5">
    <name type="scientific">Clostridium fermenticellae</name>
    <dbReference type="NCBI Taxonomy" id="2068654"/>
    <lineage>
        <taxon>Bacteria</taxon>
        <taxon>Bacillati</taxon>
        <taxon>Bacillota</taxon>
        <taxon>Clostridia</taxon>
        <taxon>Eubacteriales</taxon>
        <taxon>Clostridiaceae</taxon>
        <taxon>Clostridium</taxon>
    </lineage>
</organism>
<sequence length="831" mass="95400">MFVNISFLGGAYEVGASCILLNIYNKNILLDCGIRQGGSKDPLPDFRTIQDKGGIDAVIISHAHMDHIGSLPIMSKEYPDARIYTNNMTKDLMKVLLYDSLKIMNNREEEIPLYAEKDVVNMLDRIFTINYSTEFSIFENIKLTFYMAGHIAGASCVYITTPDGSLFYSGDFSIFSQKTVEGLKLPKLRPDAAIFETTYGDKLHSNRQVEEDKLIELVKECEINNSKMLIPAFALGRAQEVLLIIKKAINKKYVKNIKIYVDGMIKDINRVYKFNPLYLKNSLGKKILKGIEPFYDDNIIAIENNQMREKVLDSSGGCIIVSSSGMLTGGPSQYYAEKIAPIENAYIVITGYQDEESPGRKLLNLLNPDIEEKNIEINGRSIPVKCKVKNIGLSAHGDKNEIRSIIDLITPNNIFLVHGDPRAIDSFANDIVGEVRSRIYVPKSGETYEVNIRNPRKQWKKYFNSVLHFDERIDELNINRLWNFVLSNYGQKLFTVEELLHIWTGKDKFKDDDIVSLQYTIVNSIYFESDNKRLFLFKARSEDEVSELNKKKELKPNELNDFINEYFGVYKFKKAGLIYDSKKIILSFDFPYVVDEKIYDDINKFTEKTHWSVEVSDKVNINALDILIKKLLLEGDIKKISYKLNDKKALVIMNSVFNTDHNILCKFKNMTGMDIVIQNPGQNSKVQVEFLETSQNINVMEQNQALNYIDETFKKEEFKPYKKSIKNLQGNNYIELSFISPEVGKRYIEKLKCISQKTGWNISLSKSVNQNEIIKLALRFCDTEKIKLKKNPSYNPSEMTIEIKPLNGEDRIENFSSEFECMTGCKLVKDI</sequence>
<dbReference type="Pfam" id="PF10996">
    <property type="entry name" value="Beta-Casp"/>
    <property type="match status" value="1"/>
</dbReference>
<dbReference type="RefSeq" id="WP_119971897.1">
    <property type="nucleotide sequence ID" value="NZ_CP032416.1"/>
</dbReference>
<name>A0A386H3R8_9CLOT</name>
<evidence type="ECO:0000259" key="3">
    <source>
        <dbReference type="SMART" id="SM01027"/>
    </source>
</evidence>
<dbReference type="Proteomes" id="UP000266301">
    <property type="component" value="Chromosome"/>
</dbReference>
<dbReference type="GO" id="GO:0016787">
    <property type="term" value="F:hydrolase activity"/>
    <property type="evidence" value="ECO:0007669"/>
    <property type="project" value="UniProtKB-KW"/>
</dbReference>
<dbReference type="GO" id="GO:0004521">
    <property type="term" value="F:RNA endonuclease activity"/>
    <property type="evidence" value="ECO:0007669"/>
    <property type="project" value="TreeGrafter"/>
</dbReference>
<feature type="domain" description="Beta-Casp" evidence="3">
    <location>
        <begin position="238"/>
        <end position="362"/>
    </location>
</feature>
<feature type="domain" description="Metallo-beta-lactamase" evidence="2">
    <location>
        <begin position="15"/>
        <end position="218"/>
    </location>
</feature>
<dbReference type="OrthoDB" id="9803916at2"/>
<dbReference type="SMART" id="SM00849">
    <property type="entry name" value="Lactamase_B"/>
    <property type="match status" value="1"/>
</dbReference>